<sequence>MKIIHCISGSEKHIQTQQTLKKLQQIKHQNLVQIYEFFDEEGSFYIFMEKCDQDVDEMIQKLKINLENQESLTKFIENFIIQIVNGYCRLMEDNIIHRDLKPQNILYNIVDENQYVFKICDDGFSKIIDLNQDYGMTSVEHLNYYQAPELKEDEYTYKLDIYSFGLILAEMIIGRKFTEVEKLQLQDSVIQLTNNSPKDIIYLINQMLALEQKARLSWTQLKLKYFYPQYNSQNENLQKIQDINGKNICIKPICKRQHNAYQNELNEIKINLKIKNNQKQNDNIIKIIEVLNEKDYDYSYIIMEECEGDLNQLRAKIGLFNYQDVLNLLEQINNGYQFLIENQIVHRDLKPQNILYQRNNSKYCYKIIDFQYSFELKNQNFSASSKTGTRMYQAPEIDGIQEYDYKCDIYSEQSYQNWQQIQNFLNNQWKKSKKKNVVYFKQ</sequence>
<dbReference type="InterPro" id="IPR000719">
    <property type="entry name" value="Prot_kinase_dom"/>
</dbReference>
<evidence type="ECO:0000313" key="6">
    <source>
        <dbReference type="EMBL" id="CAD8092425.1"/>
    </source>
</evidence>
<dbReference type="GO" id="GO:0005829">
    <property type="term" value="C:cytosol"/>
    <property type="evidence" value="ECO:0007669"/>
    <property type="project" value="TreeGrafter"/>
</dbReference>
<dbReference type="PROSITE" id="PS50011">
    <property type="entry name" value="PROTEIN_KINASE_DOM"/>
    <property type="match status" value="2"/>
</dbReference>
<dbReference type="SMART" id="SM00220">
    <property type="entry name" value="S_TKc"/>
    <property type="match status" value="1"/>
</dbReference>
<dbReference type="AlphaFoldDB" id="A0A8S1NSW0"/>
<dbReference type="GO" id="GO:0016020">
    <property type="term" value="C:membrane"/>
    <property type="evidence" value="ECO:0007669"/>
    <property type="project" value="TreeGrafter"/>
</dbReference>
<keyword evidence="1" id="KW-0808">Transferase</keyword>
<feature type="domain" description="Protein kinase" evidence="5">
    <location>
        <begin position="223"/>
        <end position="442"/>
    </location>
</feature>
<dbReference type="Pfam" id="PF00069">
    <property type="entry name" value="Pkinase"/>
    <property type="match status" value="2"/>
</dbReference>
<evidence type="ECO:0000256" key="4">
    <source>
        <dbReference type="ARBA" id="ARBA00022840"/>
    </source>
</evidence>
<proteinExistence type="predicted"/>
<evidence type="ECO:0000256" key="2">
    <source>
        <dbReference type="ARBA" id="ARBA00022741"/>
    </source>
</evidence>
<dbReference type="GO" id="GO:0005524">
    <property type="term" value="F:ATP binding"/>
    <property type="evidence" value="ECO:0007669"/>
    <property type="project" value="UniProtKB-KW"/>
</dbReference>
<dbReference type="PANTHER" id="PTHR24348">
    <property type="entry name" value="SERINE/THREONINE-PROTEIN KINASE UNC-51-RELATED"/>
    <property type="match status" value="1"/>
</dbReference>
<evidence type="ECO:0000259" key="5">
    <source>
        <dbReference type="PROSITE" id="PS50011"/>
    </source>
</evidence>
<dbReference type="Proteomes" id="UP000692954">
    <property type="component" value="Unassembled WGS sequence"/>
</dbReference>
<dbReference type="GO" id="GO:0005776">
    <property type="term" value="C:autophagosome"/>
    <property type="evidence" value="ECO:0007669"/>
    <property type="project" value="TreeGrafter"/>
</dbReference>
<evidence type="ECO:0000256" key="1">
    <source>
        <dbReference type="ARBA" id="ARBA00022679"/>
    </source>
</evidence>
<dbReference type="EMBL" id="CAJJDN010000059">
    <property type="protein sequence ID" value="CAD8092425.1"/>
    <property type="molecule type" value="Genomic_DNA"/>
</dbReference>
<comment type="caution">
    <text evidence="6">The sequence shown here is derived from an EMBL/GenBank/DDBJ whole genome shotgun (WGS) entry which is preliminary data.</text>
</comment>
<dbReference type="GO" id="GO:0000045">
    <property type="term" value="P:autophagosome assembly"/>
    <property type="evidence" value="ECO:0007669"/>
    <property type="project" value="TreeGrafter"/>
</dbReference>
<keyword evidence="4" id="KW-0067">ATP-binding</keyword>
<dbReference type="GO" id="GO:0004674">
    <property type="term" value="F:protein serine/threonine kinase activity"/>
    <property type="evidence" value="ECO:0007669"/>
    <property type="project" value="InterPro"/>
</dbReference>
<keyword evidence="2" id="KW-0547">Nucleotide-binding</keyword>
<name>A0A8S1NSW0_9CILI</name>
<keyword evidence="3" id="KW-0418">Kinase</keyword>
<reference evidence="6" key="1">
    <citation type="submission" date="2021-01" db="EMBL/GenBank/DDBJ databases">
        <authorList>
            <consortium name="Genoscope - CEA"/>
            <person name="William W."/>
        </authorList>
    </citation>
    <scope>NUCLEOTIDE SEQUENCE</scope>
</reference>
<dbReference type="OrthoDB" id="1911848at2759"/>
<feature type="domain" description="Protein kinase" evidence="5">
    <location>
        <begin position="1"/>
        <end position="230"/>
    </location>
</feature>
<accession>A0A8S1NSW0</accession>
<evidence type="ECO:0000256" key="3">
    <source>
        <dbReference type="ARBA" id="ARBA00022777"/>
    </source>
</evidence>
<dbReference type="CDD" id="cd00180">
    <property type="entry name" value="PKc"/>
    <property type="match status" value="2"/>
</dbReference>
<dbReference type="GO" id="GO:0000407">
    <property type="term" value="C:phagophore assembly site"/>
    <property type="evidence" value="ECO:0007669"/>
    <property type="project" value="TreeGrafter"/>
</dbReference>
<dbReference type="GO" id="GO:0010506">
    <property type="term" value="P:regulation of autophagy"/>
    <property type="evidence" value="ECO:0007669"/>
    <property type="project" value="InterPro"/>
</dbReference>
<dbReference type="InterPro" id="IPR008271">
    <property type="entry name" value="Ser/Thr_kinase_AS"/>
</dbReference>
<protein>
    <recommendedName>
        <fullName evidence="5">Protein kinase domain-containing protein</fullName>
    </recommendedName>
</protein>
<dbReference type="PROSITE" id="PS00108">
    <property type="entry name" value="PROTEIN_KINASE_ST"/>
    <property type="match status" value="2"/>
</dbReference>
<organism evidence="6 7">
    <name type="scientific">Paramecium sonneborni</name>
    <dbReference type="NCBI Taxonomy" id="65129"/>
    <lineage>
        <taxon>Eukaryota</taxon>
        <taxon>Sar</taxon>
        <taxon>Alveolata</taxon>
        <taxon>Ciliophora</taxon>
        <taxon>Intramacronucleata</taxon>
        <taxon>Oligohymenophorea</taxon>
        <taxon>Peniculida</taxon>
        <taxon>Parameciidae</taxon>
        <taxon>Paramecium</taxon>
    </lineage>
</organism>
<gene>
    <name evidence="6" type="ORF">PSON_ATCC_30995.1.T0590044</name>
</gene>
<dbReference type="PANTHER" id="PTHR24348:SF22">
    <property type="entry name" value="NON-SPECIFIC SERINE_THREONINE PROTEIN KINASE"/>
    <property type="match status" value="1"/>
</dbReference>
<keyword evidence="7" id="KW-1185">Reference proteome</keyword>
<evidence type="ECO:0000313" key="7">
    <source>
        <dbReference type="Proteomes" id="UP000692954"/>
    </source>
</evidence>
<dbReference type="InterPro" id="IPR045269">
    <property type="entry name" value="Atg1-like"/>
</dbReference>